<gene>
    <name evidence="10" type="ORF">C481_13579</name>
</gene>
<dbReference type="InterPro" id="IPR014362">
    <property type="entry name" value="Glu_DH"/>
</dbReference>
<evidence type="ECO:0000313" key="10">
    <source>
        <dbReference type="EMBL" id="ELZ00030.1"/>
    </source>
</evidence>
<keyword evidence="11" id="KW-1185">Reference proteome</keyword>
<comment type="caution">
    <text evidence="10">The sequence shown here is derived from an EMBL/GenBank/DDBJ whole genome shotgun (WGS) entry which is preliminary data.</text>
</comment>
<dbReference type="InterPro" id="IPR046346">
    <property type="entry name" value="Aminoacid_DH-like_N_sf"/>
</dbReference>
<evidence type="ECO:0000256" key="4">
    <source>
        <dbReference type="PIRNR" id="PIRNR000185"/>
    </source>
</evidence>
<dbReference type="PATRIC" id="fig|29540.5.peg.2754"/>
<evidence type="ECO:0000256" key="3">
    <source>
        <dbReference type="ARBA" id="ARBA00023002"/>
    </source>
</evidence>
<dbReference type="GO" id="GO:0004352">
    <property type="term" value="F:glutamate dehydrogenase (NAD+) activity"/>
    <property type="evidence" value="ECO:0007669"/>
    <property type="project" value="TreeGrafter"/>
</dbReference>
<dbReference type="OrthoDB" id="6425at2157"/>
<dbReference type="InterPro" id="IPR033922">
    <property type="entry name" value="NAD_bind_Glu_DH"/>
</dbReference>
<reference evidence="10 11" key="1">
    <citation type="journal article" date="2014" name="PLoS Genet.">
        <title>Phylogenetically driven sequencing of extremely halophilic archaea reveals strategies for static and dynamic osmo-response.</title>
        <authorList>
            <person name="Becker E.A."/>
            <person name="Seitzer P.M."/>
            <person name="Tritt A."/>
            <person name="Larsen D."/>
            <person name="Krusor M."/>
            <person name="Yao A.I."/>
            <person name="Wu D."/>
            <person name="Madern D."/>
            <person name="Eisen J.A."/>
            <person name="Darling A.E."/>
            <person name="Facciotti M.T."/>
        </authorList>
    </citation>
    <scope>NUCLEOTIDE SEQUENCE [LARGE SCALE GENOMIC DNA]</scope>
    <source>
        <strain evidence="10 11">DSM 12278</strain>
    </source>
</reference>
<dbReference type="GO" id="GO:0000166">
    <property type="term" value="F:nucleotide binding"/>
    <property type="evidence" value="ECO:0007669"/>
    <property type="project" value="UniProtKB-KW"/>
</dbReference>
<feature type="active site" description="Proton donor" evidence="5">
    <location>
        <position position="106"/>
    </location>
</feature>
<comment type="similarity">
    <text evidence="1 4 8">Belongs to the Glu/Leu/Phe/Val dehydrogenases family.</text>
</comment>
<keyword evidence="3 4" id="KW-0560">Oxidoreductase</keyword>
<keyword evidence="6" id="KW-0520">NAD</keyword>
<dbReference type="InterPro" id="IPR006097">
    <property type="entry name" value="Glu/Leu/Phe/Val/Trp_DH_dimer"/>
</dbReference>
<feature type="site" description="Important for catalysis" evidence="7">
    <location>
        <position position="146"/>
    </location>
</feature>
<dbReference type="InterPro" id="IPR033524">
    <property type="entry name" value="Glu/Leu/Phe/Val_DH_AS"/>
</dbReference>
<evidence type="ECO:0000256" key="2">
    <source>
        <dbReference type="ARBA" id="ARBA00011643"/>
    </source>
</evidence>
<organism evidence="10 11">
    <name type="scientific">Natrialba asiatica (strain ATCC 700177 / DSM 12278 / JCM 9576 / FERM P-10747 / NBRC 102637 / 172P1)</name>
    <dbReference type="NCBI Taxonomy" id="29540"/>
    <lineage>
        <taxon>Archaea</taxon>
        <taxon>Methanobacteriati</taxon>
        <taxon>Methanobacteriota</taxon>
        <taxon>Stenosarchaea group</taxon>
        <taxon>Halobacteria</taxon>
        <taxon>Halobacteriales</taxon>
        <taxon>Natrialbaceae</taxon>
        <taxon>Natrialba</taxon>
    </lineage>
</organism>
<feature type="binding site" evidence="6">
    <location>
        <position position="190"/>
    </location>
    <ligand>
        <name>NAD(+)</name>
        <dbReference type="ChEBI" id="CHEBI:57540"/>
    </ligand>
</feature>
<evidence type="ECO:0000256" key="7">
    <source>
        <dbReference type="PIRSR" id="PIRSR000185-3"/>
    </source>
</evidence>
<evidence type="ECO:0000259" key="9">
    <source>
        <dbReference type="SMART" id="SM00839"/>
    </source>
</evidence>
<dbReference type="eggNOG" id="arCOG01352">
    <property type="taxonomic scope" value="Archaea"/>
</dbReference>
<dbReference type="EMBL" id="AOIO01000031">
    <property type="protein sequence ID" value="ELZ00030.1"/>
    <property type="molecule type" value="Genomic_DNA"/>
</dbReference>
<dbReference type="SUPFAM" id="SSF53223">
    <property type="entry name" value="Aminoacid dehydrogenase-like, N-terminal domain"/>
    <property type="match status" value="1"/>
</dbReference>
<dbReference type="InterPro" id="IPR006095">
    <property type="entry name" value="Glu/Leu/Phe/Val/Trp_DH"/>
</dbReference>
<feature type="binding site" evidence="6">
    <location>
        <position position="350"/>
    </location>
    <ligand>
        <name>substrate</name>
    </ligand>
</feature>
<keyword evidence="6" id="KW-0547">Nucleotide-binding</keyword>
<dbReference type="Pfam" id="PF00208">
    <property type="entry name" value="ELFV_dehydrog"/>
    <property type="match status" value="1"/>
</dbReference>
<feature type="binding site" evidence="6">
    <location>
        <position position="94"/>
    </location>
    <ligand>
        <name>substrate</name>
    </ligand>
</feature>
<feature type="binding site" evidence="6">
    <location>
        <position position="70"/>
    </location>
    <ligand>
        <name>substrate</name>
    </ligand>
</feature>
<dbReference type="PROSITE" id="PS00074">
    <property type="entry name" value="GLFV_DEHYDROGENASE"/>
    <property type="match status" value="1"/>
</dbReference>
<dbReference type="RefSeq" id="WP_006109753.1">
    <property type="nucleotide sequence ID" value="NZ_AOIO01000031.1"/>
</dbReference>
<dbReference type="AlphaFoldDB" id="M0ANF5"/>
<evidence type="ECO:0000256" key="6">
    <source>
        <dbReference type="PIRSR" id="PIRSR000185-2"/>
    </source>
</evidence>
<proteinExistence type="inferred from homology"/>
<dbReference type="SMART" id="SM00839">
    <property type="entry name" value="ELFV_dehydrog"/>
    <property type="match status" value="1"/>
</dbReference>
<dbReference type="InterPro" id="IPR036291">
    <property type="entry name" value="NAD(P)-bd_dom_sf"/>
</dbReference>
<evidence type="ECO:0000256" key="1">
    <source>
        <dbReference type="ARBA" id="ARBA00006382"/>
    </source>
</evidence>
<evidence type="ECO:0000313" key="11">
    <source>
        <dbReference type="Proteomes" id="UP000011554"/>
    </source>
</evidence>
<dbReference type="PANTHER" id="PTHR11606">
    <property type="entry name" value="GLUTAMATE DEHYDROGENASE"/>
    <property type="match status" value="1"/>
</dbReference>
<dbReference type="PRINTS" id="PR00082">
    <property type="entry name" value="GLFDHDRGNASE"/>
</dbReference>
<dbReference type="GO" id="GO:0006538">
    <property type="term" value="P:L-glutamate catabolic process"/>
    <property type="evidence" value="ECO:0007669"/>
    <property type="project" value="TreeGrafter"/>
</dbReference>
<sequence>MVADINPFESLQSQIDDAAAHLDIGDDVIERLKHPERVLETNLTVELDDGELERFKAFRSQFNGDRGPYKGGIRYHPNVSRDEVKALSGWMVYKCAIVDIPYGGGKGGIIVDPDEYSVSELERLTRSFATELRPLIGVDRDIPAPDVNTGQREMNWIKDTYETLENTTEPGVITGKNIASGGSEGRVEATGRSTVIAAREAFDYLDKDLEGATVAVQGYGNAGWIAAKLIDEMGATVVAASDSSGGIYNPDGFDPVAVRGHKNETGSVVGYEESVEEVTNEDVLTMDVDLLIPAALENAIDRDLATDVTADVISEAANGPLTPEADEVLRKRDTFVIPDILANAGGVTVSYFEWVQNRQRFSWSEQRVNDELETLIVDAFDALVDTYETYDLDNPRTAAYVVAVDRVANAYEEAGSFP</sequence>
<dbReference type="PIRSF" id="PIRSF000185">
    <property type="entry name" value="Glu_DH"/>
    <property type="match status" value="1"/>
</dbReference>
<evidence type="ECO:0000256" key="5">
    <source>
        <dbReference type="PIRSR" id="PIRSR000185-1"/>
    </source>
</evidence>
<dbReference type="Gene3D" id="3.40.50.10860">
    <property type="entry name" value="Leucine Dehydrogenase, chain A, domain 1"/>
    <property type="match status" value="1"/>
</dbReference>
<dbReference type="Pfam" id="PF02812">
    <property type="entry name" value="ELFV_dehydrog_N"/>
    <property type="match status" value="1"/>
</dbReference>
<dbReference type="InterPro" id="IPR006096">
    <property type="entry name" value="Glu/Leu/Phe/Val/Trp_DH_C"/>
</dbReference>
<dbReference type="STRING" id="29540.C481_13579"/>
<name>M0ANF5_NATA1</name>
<feature type="domain" description="Glutamate/phenylalanine/leucine/valine/L-tryptophan dehydrogenase C-terminal" evidence="9">
    <location>
        <begin position="183"/>
        <end position="415"/>
    </location>
</feature>
<feature type="binding site" evidence="6">
    <location>
        <position position="221"/>
    </location>
    <ligand>
        <name>NAD(+)</name>
        <dbReference type="ChEBI" id="CHEBI:57540"/>
    </ligand>
</feature>
<dbReference type="Proteomes" id="UP000011554">
    <property type="component" value="Unassembled WGS sequence"/>
</dbReference>
<protein>
    <recommendedName>
        <fullName evidence="4">Glutamate dehydrogenase</fullName>
    </recommendedName>
</protein>
<dbReference type="Gene3D" id="3.40.50.720">
    <property type="entry name" value="NAD(P)-binding Rossmann-like Domain"/>
    <property type="match status" value="1"/>
</dbReference>
<dbReference type="CDD" id="cd01076">
    <property type="entry name" value="NAD_bind_1_Glu_DH"/>
    <property type="match status" value="1"/>
</dbReference>
<comment type="subunit">
    <text evidence="2">Homohexamer.</text>
</comment>
<dbReference type="PANTHER" id="PTHR11606:SF13">
    <property type="entry name" value="GLUTAMATE DEHYDROGENASE 1, MITOCHONDRIAL"/>
    <property type="match status" value="1"/>
</dbReference>
<accession>M0ANF5</accession>
<evidence type="ECO:0000256" key="8">
    <source>
        <dbReference type="RuleBase" id="RU004417"/>
    </source>
</evidence>
<dbReference type="SUPFAM" id="SSF51735">
    <property type="entry name" value="NAD(P)-binding Rossmann-fold domains"/>
    <property type="match status" value="1"/>
</dbReference>